<name>A0A1G6WNP6_9GAMM</name>
<organism evidence="6 7">
    <name type="scientific">Aquimonas voraii</name>
    <dbReference type="NCBI Taxonomy" id="265719"/>
    <lineage>
        <taxon>Bacteria</taxon>
        <taxon>Pseudomonadati</taxon>
        <taxon>Pseudomonadota</taxon>
        <taxon>Gammaproteobacteria</taxon>
        <taxon>Lysobacterales</taxon>
        <taxon>Lysobacteraceae</taxon>
        <taxon>Aquimonas</taxon>
    </lineage>
</organism>
<evidence type="ECO:0000313" key="7">
    <source>
        <dbReference type="Proteomes" id="UP000199603"/>
    </source>
</evidence>
<dbReference type="OrthoDB" id="9813247at2"/>
<proteinExistence type="predicted"/>
<comment type="subcellular location">
    <subcellularLocation>
        <location evidence="1">Endomembrane system</location>
        <topology evidence="1">Multi-pass membrane protein</topology>
    </subcellularLocation>
</comment>
<dbReference type="RefSeq" id="WP_143006641.1">
    <property type="nucleotide sequence ID" value="NZ_FNAG01000005.1"/>
</dbReference>
<evidence type="ECO:0000259" key="5">
    <source>
        <dbReference type="Pfam" id="PF06803"/>
    </source>
</evidence>
<evidence type="ECO:0000256" key="3">
    <source>
        <dbReference type="ARBA" id="ARBA00022989"/>
    </source>
</evidence>
<accession>A0A1G6WNP6</accession>
<protein>
    <recommendedName>
        <fullName evidence="5">DUF1232 domain-containing protein</fullName>
    </recommendedName>
</protein>
<keyword evidence="2" id="KW-0812">Transmembrane</keyword>
<evidence type="ECO:0000256" key="1">
    <source>
        <dbReference type="ARBA" id="ARBA00004127"/>
    </source>
</evidence>
<gene>
    <name evidence="6" type="ORF">SAMN04488509_10593</name>
</gene>
<sequence length="200" mass="22561">MPLSITIDLSDKDIERFRAAQASAEASAKSADEIVKAAAELLKSAETGALPDFIRQRLEGLDSLIAMLNDEGFALPEDDRKHVVSALVYFVNPQDAIPDHTPVLGYLDDAIMIELCLRQLHNEIEAYEDFCDFRQHEAERRGLDPAKVGRADFLEARREELLNRIHRRRERDYGVGYGGSSGYGRAGYTRSWRPSLIKVR</sequence>
<evidence type="ECO:0000256" key="4">
    <source>
        <dbReference type="ARBA" id="ARBA00023136"/>
    </source>
</evidence>
<keyword evidence="3" id="KW-1133">Transmembrane helix</keyword>
<dbReference type="STRING" id="265719.SAMN04488509_10593"/>
<dbReference type="InterPro" id="IPR010652">
    <property type="entry name" value="DUF1232"/>
</dbReference>
<dbReference type="AlphaFoldDB" id="A0A1G6WNP6"/>
<evidence type="ECO:0000256" key="2">
    <source>
        <dbReference type="ARBA" id="ARBA00022692"/>
    </source>
</evidence>
<dbReference type="EMBL" id="FNAG01000005">
    <property type="protein sequence ID" value="SDD67488.1"/>
    <property type="molecule type" value="Genomic_DNA"/>
</dbReference>
<keyword evidence="7" id="KW-1185">Reference proteome</keyword>
<feature type="domain" description="DUF1232" evidence="5">
    <location>
        <begin position="83"/>
        <end position="113"/>
    </location>
</feature>
<dbReference type="Pfam" id="PF06803">
    <property type="entry name" value="DUF1232"/>
    <property type="match status" value="1"/>
</dbReference>
<dbReference type="GO" id="GO:0012505">
    <property type="term" value="C:endomembrane system"/>
    <property type="evidence" value="ECO:0007669"/>
    <property type="project" value="UniProtKB-SubCell"/>
</dbReference>
<keyword evidence="4" id="KW-0472">Membrane</keyword>
<reference evidence="6 7" key="1">
    <citation type="submission" date="2016-10" db="EMBL/GenBank/DDBJ databases">
        <authorList>
            <person name="de Groot N.N."/>
        </authorList>
    </citation>
    <scope>NUCLEOTIDE SEQUENCE [LARGE SCALE GENOMIC DNA]</scope>
    <source>
        <strain evidence="6 7">DSM 16957</strain>
    </source>
</reference>
<dbReference type="Proteomes" id="UP000199603">
    <property type="component" value="Unassembled WGS sequence"/>
</dbReference>
<evidence type="ECO:0000313" key="6">
    <source>
        <dbReference type="EMBL" id="SDD67488.1"/>
    </source>
</evidence>